<name>A0ACD3B9X7_9AGAR</name>
<dbReference type="Proteomes" id="UP000308600">
    <property type="component" value="Unassembled WGS sequence"/>
</dbReference>
<accession>A0ACD3B9X7</accession>
<dbReference type="EMBL" id="ML208266">
    <property type="protein sequence ID" value="TFK74853.1"/>
    <property type="molecule type" value="Genomic_DNA"/>
</dbReference>
<gene>
    <name evidence="1" type="ORF">BDN72DRAFT_759038</name>
</gene>
<evidence type="ECO:0000313" key="1">
    <source>
        <dbReference type="EMBL" id="TFK74853.1"/>
    </source>
</evidence>
<evidence type="ECO:0000313" key="2">
    <source>
        <dbReference type="Proteomes" id="UP000308600"/>
    </source>
</evidence>
<keyword evidence="2" id="KW-1185">Reference proteome</keyword>
<organism evidence="1 2">
    <name type="scientific">Pluteus cervinus</name>
    <dbReference type="NCBI Taxonomy" id="181527"/>
    <lineage>
        <taxon>Eukaryota</taxon>
        <taxon>Fungi</taxon>
        <taxon>Dikarya</taxon>
        <taxon>Basidiomycota</taxon>
        <taxon>Agaricomycotina</taxon>
        <taxon>Agaricomycetes</taxon>
        <taxon>Agaricomycetidae</taxon>
        <taxon>Agaricales</taxon>
        <taxon>Pluteineae</taxon>
        <taxon>Pluteaceae</taxon>
        <taxon>Pluteus</taxon>
    </lineage>
</organism>
<reference evidence="1 2" key="1">
    <citation type="journal article" date="2019" name="Nat. Ecol. Evol.">
        <title>Megaphylogeny resolves global patterns of mushroom evolution.</title>
        <authorList>
            <person name="Varga T."/>
            <person name="Krizsan K."/>
            <person name="Foldi C."/>
            <person name="Dima B."/>
            <person name="Sanchez-Garcia M."/>
            <person name="Sanchez-Ramirez S."/>
            <person name="Szollosi G.J."/>
            <person name="Szarkandi J.G."/>
            <person name="Papp V."/>
            <person name="Albert L."/>
            <person name="Andreopoulos W."/>
            <person name="Angelini C."/>
            <person name="Antonin V."/>
            <person name="Barry K.W."/>
            <person name="Bougher N.L."/>
            <person name="Buchanan P."/>
            <person name="Buyck B."/>
            <person name="Bense V."/>
            <person name="Catcheside P."/>
            <person name="Chovatia M."/>
            <person name="Cooper J."/>
            <person name="Damon W."/>
            <person name="Desjardin D."/>
            <person name="Finy P."/>
            <person name="Geml J."/>
            <person name="Haridas S."/>
            <person name="Hughes K."/>
            <person name="Justo A."/>
            <person name="Karasinski D."/>
            <person name="Kautmanova I."/>
            <person name="Kiss B."/>
            <person name="Kocsube S."/>
            <person name="Kotiranta H."/>
            <person name="LaButti K.M."/>
            <person name="Lechner B.E."/>
            <person name="Liimatainen K."/>
            <person name="Lipzen A."/>
            <person name="Lukacs Z."/>
            <person name="Mihaltcheva S."/>
            <person name="Morgado L.N."/>
            <person name="Niskanen T."/>
            <person name="Noordeloos M.E."/>
            <person name="Ohm R.A."/>
            <person name="Ortiz-Santana B."/>
            <person name="Ovrebo C."/>
            <person name="Racz N."/>
            <person name="Riley R."/>
            <person name="Savchenko A."/>
            <person name="Shiryaev A."/>
            <person name="Soop K."/>
            <person name="Spirin V."/>
            <person name="Szebenyi C."/>
            <person name="Tomsovsky M."/>
            <person name="Tulloss R.E."/>
            <person name="Uehling J."/>
            <person name="Grigoriev I.V."/>
            <person name="Vagvolgyi C."/>
            <person name="Papp T."/>
            <person name="Martin F.M."/>
            <person name="Miettinen O."/>
            <person name="Hibbett D.S."/>
            <person name="Nagy L.G."/>
        </authorList>
    </citation>
    <scope>NUCLEOTIDE SEQUENCE [LARGE SCALE GENOMIC DNA]</scope>
    <source>
        <strain evidence="1 2">NL-1719</strain>
    </source>
</reference>
<protein>
    <submittedName>
        <fullName evidence="1">Uncharacterized protein</fullName>
    </submittedName>
</protein>
<proteinExistence type="predicted"/>
<sequence length="185" mass="21341">MATQLLVEYPELSYLSRQDLEDILSDPVYFQAIFHSLERVKALYQSQAELGRANESIASHNLTMQESLYALRSDTKNAFDEARSLESRWKDVEKDQREIYSRYTPQFLLMRLKHSITAQDDASEAIATAFVQQSSNNGGSGGGTPESGMDIDDFVKEFRYLRRVYHKRVIWGDKWSKGQVSWREG</sequence>